<evidence type="ECO:0000313" key="2">
    <source>
        <dbReference type="Proteomes" id="UP000438429"/>
    </source>
</evidence>
<evidence type="ECO:0000313" key="1">
    <source>
        <dbReference type="EMBL" id="KAF0023229.1"/>
    </source>
</evidence>
<proteinExistence type="predicted"/>
<comment type="caution">
    <text evidence="1">The sequence shown here is derived from an EMBL/GenBank/DDBJ whole genome shotgun (WGS) entry which is preliminary data.</text>
</comment>
<dbReference type="AlphaFoldDB" id="A0A6A4RSG6"/>
<sequence length="67" mass="7662">MCHFFHNELSFDPLPSKWPSVGETTVTVCPHYEDKRPFLCVAVSDERSMEEIVSGEENDSLCRSVIE</sequence>
<accession>A0A6A4RSG6</accession>
<name>A0A6A4RSG6_SCOMX</name>
<dbReference type="EMBL" id="VEVO01000022">
    <property type="protein sequence ID" value="KAF0023229.1"/>
    <property type="molecule type" value="Genomic_DNA"/>
</dbReference>
<dbReference type="Proteomes" id="UP000438429">
    <property type="component" value="Unassembled WGS sequence"/>
</dbReference>
<gene>
    <name evidence="1" type="ORF">F2P81_023859</name>
</gene>
<reference evidence="1 2" key="1">
    <citation type="submission" date="2019-06" db="EMBL/GenBank/DDBJ databases">
        <title>Draft genomes of female and male turbot (Scophthalmus maximus).</title>
        <authorList>
            <person name="Xu H."/>
            <person name="Xu X.-W."/>
            <person name="Shao C."/>
            <person name="Chen S."/>
        </authorList>
    </citation>
    <scope>NUCLEOTIDE SEQUENCE [LARGE SCALE GENOMIC DNA]</scope>
    <source>
        <strain evidence="1">Ysfricsl-2016a</strain>
        <tissue evidence="1">Blood</tissue>
    </source>
</reference>
<organism evidence="1 2">
    <name type="scientific">Scophthalmus maximus</name>
    <name type="common">Turbot</name>
    <name type="synonym">Psetta maxima</name>
    <dbReference type="NCBI Taxonomy" id="52904"/>
    <lineage>
        <taxon>Eukaryota</taxon>
        <taxon>Metazoa</taxon>
        <taxon>Chordata</taxon>
        <taxon>Craniata</taxon>
        <taxon>Vertebrata</taxon>
        <taxon>Euteleostomi</taxon>
        <taxon>Actinopterygii</taxon>
        <taxon>Neopterygii</taxon>
        <taxon>Teleostei</taxon>
        <taxon>Neoteleostei</taxon>
        <taxon>Acanthomorphata</taxon>
        <taxon>Carangaria</taxon>
        <taxon>Pleuronectiformes</taxon>
        <taxon>Pleuronectoidei</taxon>
        <taxon>Scophthalmidae</taxon>
        <taxon>Scophthalmus</taxon>
    </lineage>
</organism>
<protein>
    <submittedName>
        <fullName evidence="1">Uncharacterized protein</fullName>
    </submittedName>
</protein>